<evidence type="ECO:0000313" key="2">
    <source>
        <dbReference type="EMBL" id="GEW58566.1"/>
    </source>
</evidence>
<evidence type="ECO:0000256" key="1">
    <source>
        <dbReference type="SAM" id="MobiDB-lite"/>
    </source>
</evidence>
<feature type="compositionally biased region" description="Polar residues" evidence="1">
    <location>
        <begin position="1"/>
        <end position="23"/>
    </location>
</feature>
<name>A0A699GWA8_TANCI</name>
<protein>
    <submittedName>
        <fullName evidence="2">Uncharacterized protein</fullName>
    </submittedName>
</protein>
<gene>
    <name evidence="2" type="ORF">Tci_230542</name>
</gene>
<comment type="caution">
    <text evidence="2">The sequence shown here is derived from an EMBL/GenBank/DDBJ whole genome shotgun (WGS) entry which is preliminary data.</text>
</comment>
<feature type="region of interest" description="Disordered" evidence="1">
    <location>
        <begin position="1"/>
        <end position="32"/>
    </location>
</feature>
<dbReference type="EMBL" id="BKCJ010064718">
    <property type="protein sequence ID" value="GEW58566.1"/>
    <property type="molecule type" value="Genomic_DNA"/>
</dbReference>
<accession>A0A699GWA8</accession>
<proteinExistence type="predicted"/>
<dbReference type="AlphaFoldDB" id="A0A699GWA8"/>
<reference evidence="2" key="1">
    <citation type="journal article" date="2019" name="Sci. Rep.">
        <title>Draft genome of Tanacetum cinerariifolium, the natural source of mosquito coil.</title>
        <authorList>
            <person name="Yamashiro T."/>
            <person name="Shiraishi A."/>
            <person name="Satake H."/>
            <person name="Nakayama K."/>
        </authorList>
    </citation>
    <scope>NUCLEOTIDE SEQUENCE</scope>
</reference>
<organism evidence="2">
    <name type="scientific">Tanacetum cinerariifolium</name>
    <name type="common">Dalmatian daisy</name>
    <name type="synonym">Chrysanthemum cinerariifolium</name>
    <dbReference type="NCBI Taxonomy" id="118510"/>
    <lineage>
        <taxon>Eukaryota</taxon>
        <taxon>Viridiplantae</taxon>
        <taxon>Streptophyta</taxon>
        <taxon>Embryophyta</taxon>
        <taxon>Tracheophyta</taxon>
        <taxon>Spermatophyta</taxon>
        <taxon>Magnoliopsida</taxon>
        <taxon>eudicotyledons</taxon>
        <taxon>Gunneridae</taxon>
        <taxon>Pentapetalae</taxon>
        <taxon>asterids</taxon>
        <taxon>campanulids</taxon>
        <taxon>Asterales</taxon>
        <taxon>Asteraceae</taxon>
        <taxon>Asteroideae</taxon>
        <taxon>Anthemideae</taxon>
        <taxon>Anthemidinae</taxon>
        <taxon>Tanacetum</taxon>
    </lineage>
</organism>
<sequence>MAESLNPTQQEQIPQQHDQTQDPGTPVPYDPAPQVDYEPNLIHFKDNTEVAFIYPDHPNKKYFLIVFNFISKCCLKEAFTRTPTQYKEYLMDFWCTTFVVEKSNKVWFSIPSGGIKGEVGVTSFKNTIVANCLRAKVTAIEESKDLTSLSLDELIRNLKVYEVIIKKDSKMVKSKKEQNRSFALKAKKESSDEDSSTFDSEDEEYAMAVRDVNFFKRRGTSDEDDKEKTKDENCLMANASNEVLSETEFLSDDQSSLDEKDLDSEYVRLCKVGCEGVETKFKRSGVVSKLLDVVAKALGVTKEGYRVAMQVCKRCRICTIFFVVSWIISSPVSWTSRTLAQQTGSGCEMTVTIRGIKCTDLVRRSTMTQIVSCSLDVLGSFVTKSIVILSYFHVGISGYTIWASRICDGNFRRRVITNALTRSGLIRSFRLKASATTPAFPGWCGRRFLILNCFNLGGVNINSLTINYVPKKLHDTDPEITFGELGIQFLFFE</sequence>